<evidence type="ECO:0000256" key="7">
    <source>
        <dbReference type="ARBA" id="ARBA00022989"/>
    </source>
</evidence>
<evidence type="ECO:0000256" key="10">
    <source>
        <dbReference type="ARBA" id="ARBA00030775"/>
    </source>
</evidence>
<gene>
    <name evidence="13" type="ORF">ENP23_16735</name>
    <name evidence="14" type="ORF">SAMN05216197_11463</name>
</gene>
<comment type="similarity">
    <text evidence="9">Belongs to the GSP H family.</text>
</comment>
<dbReference type="GO" id="GO:0015627">
    <property type="term" value="C:type II protein secretion system complex"/>
    <property type="evidence" value="ECO:0007669"/>
    <property type="project" value="InterPro"/>
</dbReference>
<dbReference type="NCBIfam" id="TIGR02532">
    <property type="entry name" value="IV_pilin_GFxxxE"/>
    <property type="match status" value="1"/>
</dbReference>
<evidence type="ECO:0000259" key="12">
    <source>
        <dbReference type="Pfam" id="PF12019"/>
    </source>
</evidence>
<evidence type="ECO:0000256" key="6">
    <source>
        <dbReference type="ARBA" id="ARBA00022692"/>
    </source>
</evidence>
<dbReference type="EMBL" id="DSIN01000029">
    <property type="protein sequence ID" value="HEF27409.1"/>
    <property type="molecule type" value="Genomic_DNA"/>
</dbReference>
<reference evidence="13" key="2">
    <citation type="journal article" date="2020" name="mSystems">
        <title>Genome- and Community-Level Interaction Insights into Carbon Utilization and Element Cycling Functions of Hydrothermarchaeota in Hydrothermal Sediment.</title>
        <authorList>
            <person name="Zhou Z."/>
            <person name="Liu Y."/>
            <person name="Xu W."/>
            <person name="Pan J."/>
            <person name="Luo Z.H."/>
            <person name="Li M."/>
        </authorList>
    </citation>
    <scope>NUCLEOTIDE SEQUENCE [LARGE SCALE GENOMIC DNA]</scope>
    <source>
        <strain evidence="13">SpSt-200</strain>
    </source>
</reference>
<proteinExistence type="inferred from homology"/>
<dbReference type="EMBL" id="FOHW01000014">
    <property type="protein sequence ID" value="SET46965.1"/>
    <property type="molecule type" value="Genomic_DNA"/>
</dbReference>
<organism evidence="14 15">
    <name type="scientific">Pseudomonas graminis</name>
    <dbReference type="NCBI Taxonomy" id="158627"/>
    <lineage>
        <taxon>Bacteria</taxon>
        <taxon>Pseudomonadati</taxon>
        <taxon>Pseudomonadota</taxon>
        <taxon>Gammaproteobacteria</taxon>
        <taxon>Pseudomonadales</taxon>
        <taxon>Pseudomonadaceae</taxon>
        <taxon>Pseudomonas</taxon>
    </lineage>
</organism>
<evidence type="ECO:0000313" key="15">
    <source>
        <dbReference type="Proteomes" id="UP000182332"/>
    </source>
</evidence>
<keyword evidence="4" id="KW-0488">Methylation</keyword>
<keyword evidence="3" id="KW-1003">Cell membrane</keyword>
<accession>A0A1I0EQU3</accession>
<evidence type="ECO:0000256" key="5">
    <source>
        <dbReference type="ARBA" id="ARBA00022519"/>
    </source>
</evidence>
<dbReference type="GO" id="GO:0005886">
    <property type="term" value="C:plasma membrane"/>
    <property type="evidence" value="ECO:0007669"/>
    <property type="project" value="UniProtKB-SubCell"/>
</dbReference>
<dbReference type="Pfam" id="PF12019">
    <property type="entry name" value="GspH"/>
    <property type="match status" value="1"/>
</dbReference>
<dbReference type="InterPro" id="IPR045584">
    <property type="entry name" value="Pilin-like"/>
</dbReference>
<evidence type="ECO:0000256" key="3">
    <source>
        <dbReference type="ARBA" id="ARBA00022475"/>
    </source>
</evidence>
<evidence type="ECO:0000256" key="11">
    <source>
        <dbReference type="SAM" id="Phobius"/>
    </source>
</evidence>
<dbReference type="SUPFAM" id="SSF54523">
    <property type="entry name" value="Pili subunits"/>
    <property type="match status" value="1"/>
</dbReference>
<feature type="domain" description="General secretion pathway GspH" evidence="12">
    <location>
        <begin position="47"/>
        <end position="135"/>
    </location>
</feature>
<name>A0A1I0EQU3_9PSED</name>
<evidence type="ECO:0000256" key="2">
    <source>
        <dbReference type="ARBA" id="ARBA00021549"/>
    </source>
</evidence>
<dbReference type="Pfam" id="PF07963">
    <property type="entry name" value="N_methyl"/>
    <property type="match status" value="1"/>
</dbReference>
<sequence length="145" mass="15780">MHALPRARGFTLFELLVVIVLIGISVGLVSFGVGRGLHAASERRALSEVVQSLRAARVQAIVSGQPAQTRFDLRNGRLQGPHLKPVQLPTDMRVQLQTADGLGPAFEFYPDGGSSGGHLLLARGDKHWRVDINWLTGNVQLRTLN</sequence>
<dbReference type="RefSeq" id="WP_074889555.1">
    <property type="nucleotide sequence ID" value="NZ_FOHW01000014.1"/>
</dbReference>
<dbReference type="InterPro" id="IPR022346">
    <property type="entry name" value="T2SS_GspH"/>
</dbReference>
<keyword evidence="8 11" id="KW-0472">Membrane</keyword>
<dbReference type="AlphaFoldDB" id="A0A1I0EQU3"/>
<keyword evidence="6 11" id="KW-0812">Transmembrane</keyword>
<keyword evidence="7 11" id="KW-1133">Transmembrane helix</keyword>
<reference evidence="14 15" key="1">
    <citation type="submission" date="2016-10" db="EMBL/GenBank/DDBJ databases">
        <authorList>
            <person name="de Groot N.N."/>
        </authorList>
    </citation>
    <scope>NUCLEOTIDE SEQUENCE [LARGE SCALE GENOMIC DNA]</scope>
    <source>
        <strain evidence="14 15">DSM 11363</strain>
    </source>
</reference>
<evidence type="ECO:0000256" key="8">
    <source>
        <dbReference type="ARBA" id="ARBA00023136"/>
    </source>
</evidence>
<evidence type="ECO:0000256" key="9">
    <source>
        <dbReference type="ARBA" id="ARBA00025772"/>
    </source>
</evidence>
<evidence type="ECO:0000313" key="13">
    <source>
        <dbReference type="EMBL" id="HEF27409.1"/>
    </source>
</evidence>
<protein>
    <recommendedName>
        <fullName evidence="2">Type II secretion system protein H</fullName>
    </recommendedName>
    <alternativeName>
        <fullName evidence="10">General secretion pathway protein H</fullName>
    </alternativeName>
</protein>
<evidence type="ECO:0000256" key="4">
    <source>
        <dbReference type="ARBA" id="ARBA00022481"/>
    </source>
</evidence>
<dbReference type="InterPro" id="IPR012902">
    <property type="entry name" value="N_methyl_site"/>
</dbReference>
<evidence type="ECO:0000313" key="14">
    <source>
        <dbReference type="EMBL" id="SET46965.1"/>
    </source>
</evidence>
<keyword evidence="5" id="KW-0997">Cell inner membrane</keyword>
<evidence type="ECO:0000256" key="1">
    <source>
        <dbReference type="ARBA" id="ARBA00004377"/>
    </source>
</evidence>
<dbReference type="GO" id="GO:0015628">
    <property type="term" value="P:protein secretion by the type II secretion system"/>
    <property type="evidence" value="ECO:0007669"/>
    <property type="project" value="InterPro"/>
</dbReference>
<dbReference type="Proteomes" id="UP000182332">
    <property type="component" value="Unassembled WGS sequence"/>
</dbReference>
<dbReference type="OrthoDB" id="8481584at2"/>
<feature type="transmembrane region" description="Helical" evidence="11">
    <location>
        <begin position="12"/>
        <end position="34"/>
    </location>
</feature>
<comment type="subcellular location">
    <subcellularLocation>
        <location evidence="1">Cell inner membrane</location>
        <topology evidence="1">Single-pass membrane protein</topology>
    </subcellularLocation>
</comment>